<keyword evidence="4" id="KW-1185">Reference proteome</keyword>
<dbReference type="GO" id="GO:0016705">
    <property type="term" value="F:oxidoreductase activity, acting on paired donors, with incorporation or reduction of molecular oxygen"/>
    <property type="evidence" value="ECO:0007669"/>
    <property type="project" value="InterPro"/>
</dbReference>
<dbReference type="SUPFAM" id="SSF51679">
    <property type="entry name" value="Bacterial luciferase-like"/>
    <property type="match status" value="1"/>
</dbReference>
<gene>
    <name evidence="3" type="ORF">STAFG_0269</name>
</gene>
<dbReference type="EMBL" id="AOPY01001102">
    <property type="protein sequence ID" value="EPJ42668.1"/>
    <property type="molecule type" value="Genomic_DNA"/>
</dbReference>
<accession>S4MSY9</accession>
<sequence>MSQQPTLEKVPMNENLRFAVYLPPFGPFGDPNVLVELAVRAEAAGWDGVFLWDHVVTDAMPIADPWTTLAAIAQATENLLLGPTVTPLARRRPWMVARHASTVSRLSQGRLIVGTGVGVDESGDFSSFGEPTDLATRSAMLTEGLELMRAMWAGEAIQHDGPNYQVHLAATEPEPHRIPVWMASSTNNPRVISRASGCDGIFPNPEDHELIPEEIAHIRQELHRSGLPADRPFDLAVRGNASPAWQEDKNVDLRGLAQAGMTWWLESLIHFDPLNLSMAVVDAGPPRV</sequence>
<dbReference type="InterPro" id="IPR050564">
    <property type="entry name" value="F420-G6PD/mer"/>
</dbReference>
<dbReference type="Gene3D" id="3.20.20.30">
    <property type="entry name" value="Luciferase-like domain"/>
    <property type="match status" value="1"/>
</dbReference>
<feature type="domain" description="Luciferase-like" evidence="2">
    <location>
        <begin position="31"/>
        <end position="243"/>
    </location>
</feature>
<keyword evidence="1" id="KW-0560">Oxidoreductase</keyword>
<evidence type="ECO:0000313" key="3">
    <source>
        <dbReference type="EMBL" id="EPJ42668.1"/>
    </source>
</evidence>
<dbReference type="InterPro" id="IPR011251">
    <property type="entry name" value="Luciferase-like_dom"/>
</dbReference>
<reference evidence="3 4" key="1">
    <citation type="submission" date="2013-02" db="EMBL/GenBank/DDBJ databases">
        <title>Draft Genome Sequence of Streptomyces afghaniensis, Which Produces Compounds of the Julimycin B-Complex.</title>
        <authorList>
            <person name="Gruening B.A."/>
            <person name="Praeg A."/>
            <person name="Erxleben A."/>
            <person name="Guenther S."/>
            <person name="Fiedler H.-P."/>
            <person name="Goodfellow M."/>
            <person name="Mueller M."/>
        </authorList>
    </citation>
    <scope>NUCLEOTIDE SEQUENCE [LARGE SCALE GENOMIC DNA]</scope>
    <source>
        <strain evidence="3 4">772</strain>
    </source>
</reference>
<comment type="caution">
    <text evidence="3">The sequence shown here is derived from an EMBL/GenBank/DDBJ whole genome shotgun (WGS) entry which is preliminary data.</text>
</comment>
<organism evidence="3 4">
    <name type="scientific">Streptomyces afghaniensis 772</name>
    <dbReference type="NCBI Taxonomy" id="1283301"/>
    <lineage>
        <taxon>Bacteria</taxon>
        <taxon>Bacillati</taxon>
        <taxon>Actinomycetota</taxon>
        <taxon>Actinomycetes</taxon>
        <taxon>Kitasatosporales</taxon>
        <taxon>Streptomycetaceae</taxon>
        <taxon>Streptomyces</taxon>
    </lineage>
</organism>
<evidence type="ECO:0000256" key="1">
    <source>
        <dbReference type="ARBA" id="ARBA00023002"/>
    </source>
</evidence>
<dbReference type="InterPro" id="IPR036661">
    <property type="entry name" value="Luciferase-like_sf"/>
</dbReference>
<name>S4MSY9_9ACTN</name>
<dbReference type="Proteomes" id="UP000015001">
    <property type="component" value="Unassembled WGS sequence"/>
</dbReference>
<dbReference type="AlphaFoldDB" id="S4MSY9"/>
<protein>
    <submittedName>
        <fullName evidence="3">Putative F420-dependent glucose-6-phosphate dehydrogenase</fullName>
    </submittedName>
</protein>
<dbReference type="PANTHER" id="PTHR43244">
    <property type="match status" value="1"/>
</dbReference>
<proteinExistence type="predicted"/>
<evidence type="ECO:0000259" key="2">
    <source>
        <dbReference type="Pfam" id="PF00296"/>
    </source>
</evidence>
<dbReference type="PANTHER" id="PTHR43244:SF1">
    <property type="entry name" value="5,10-METHYLENETETRAHYDROMETHANOPTERIN REDUCTASE"/>
    <property type="match status" value="1"/>
</dbReference>
<evidence type="ECO:0000313" key="4">
    <source>
        <dbReference type="Proteomes" id="UP000015001"/>
    </source>
</evidence>
<dbReference type="Pfam" id="PF00296">
    <property type="entry name" value="Bac_luciferase"/>
    <property type="match status" value="1"/>
</dbReference>
<dbReference type="HOGENOM" id="CLU_027853_7_3_11"/>
<dbReference type="PATRIC" id="fig|1283301.3.peg.255"/>